<comment type="subcellular location">
    <subcellularLocation>
        <location evidence="1">Secreted</location>
        <location evidence="1">Cell wall</location>
    </subcellularLocation>
</comment>
<keyword evidence="6 9" id="KW-0326">Glycosidase</keyword>
<proteinExistence type="inferred from homology"/>
<reference evidence="10" key="1">
    <citation type="submission" date="2021-01" db="UniProtKB">
        <authorList>
            <consortium name="EnsemblPlants"/>
        </authorList>
    </citation>
    <scope>IDENTIFICATION</scope>
</reference>
<dbReference type="Gene3D" id="2.160.20.10">
    <property type="entry name" value="Single-stranded right-handed beta-helix, Pectin lyase-like"/>
    <property type="match status" value="1"/>
</dbReference>
<sequence>MEKQTEYDAVTTFNVMDFGAVGDGSKDDTKAITDAWNSACGNGGTPTILFPDAKKFLLNPIEFDVEGQIVAPSRGGRWANCASQWIAFTNIIGLTIRGNGLIDGQGEAYWSRKVNQVEDDSQDDEDVYYREFDALRFESCNNVTINYVNTKDTPGVHFSIKSCNDVEISNVKISAPADSPNTDGINIVASKRVTIRDSTIRTGDDCIAINSGSQFFNVTNVACEPGHGISIGSLGKENYDTVEDIHVKNCSFTETQNGARIKTYQGGRGYARRITFEGITLTDASNPIFIDQKYCPHNACGQRQGHICDTQTSYLDAITLDCAEGKGCTDIILDDVNIWTADSSKPARSVCNNAHGRATRTEPKVPCLGRIAAPFVWSENSMNIPTFD</sequence>
<dbReference type="GO" id="GO:0071555">
    <property type="term" value="P:cell wall organization"/>
    <property type="evidence" value="ECO:0007669"/>
    <property type="project" value="UniProtKB-KW"/>
</dbReference>
<evidence type="ECO:0000256" key="7">
    <source>
        <dbReference type="ARBA" id="ARBA00023316"/>
    </source>
</evidence>
<feature type="active site" evidence="8">
    <location>
        <position position="227"/>
    </location>
</feature>
<evidence type="ECO:0000256" key="2">
    <source>
        <dbReference type="ARBA" id="ARBA00008834"/>
    </source>
</evidence>
<dbReference type="SUPFAM" id="SSF51126">
    <property type="entry name" value="Pectin lyase-like"/>
    <property type="match status" value="1"/>
</dbReference>
<evidence type="ECO:0000256" key="6">
    <source>
        <dbReference type="ARBA" id="ARBA00023295"/>
    </source>
</evidence>
<dbReference type="PROSITE" id="PS00502">
    <property type="entry name" value="POLYGALACTURONASE"/>
    <property type="match status" value="1"/>
</dbReference>
<comment type="similarity">
    <text evidence="2 9">Belongs to the glycosyl hydrolase 28 family.</text>
</comment>
<keyword evidence="11" id="KW-1185">Reference proteome</keyword>
<dbReference type="GO" id="GO:0004650">
    <property type="term" value="F:polygalacturonase activity"/>
    <property type="evidence" value="ECO:0007669"/>
    <property type="project" value="InterPro"/>
</dbReference>
<keyword evidence="7" id="KW-0961">Cell wall biogenesis/degradation</keyword>
<evidence type="ECO:0000256" key="3">
    <source>
        <dbReference type="ARBA" id="ARBA00022512"/>
    </source>
</evidence>
<protein>
    <recommendedName>
        <fullName evidence="12">Polygalacturonase</fullName>
    </recommendedName>
</protein>
<accession>A0A7N0TAK4</accession>
<evidence type="ECO:0000256" key="9">
    <source>
        <dbReference type="RuleBase" id="RU361169"/>
    </source>
</evidence>
<keyword evidence="4" id="KW-0964">Secreted</keyword>
<dbReference type="Gramene" id="Kaladp0029s0045.1.v1.1">
    <property type="protein sequence ID" value="Kaladp0029s0045.1.v1.1"/>
    <property type="gene ID" value="Kaladp0029s0045.v1.1"/>
</dbReference>
<dbReference type="AlphaFoldDB" id="A0A7N0TAK4"/>
<organism evidence="10 11">
    <name type="scientific">Kalanchoe fedtschenkoi</name>
    <name type="common">Lavender scallops</name>
    <name type="synonym">South American air plant</name>
    <dbReference type="NCBI Taxonomy" id="63787"/>
    <lineage>
        <taxon>Eukaryota</taxon>
        <taxon>Viridiplantae</taxon>
        <taxon>Streptophyta</taxon>
        <taxon>Embryophyta</taxon>
        <taxon>Tracheophyta</taxon>
        <taxon>Spermatophyta</taxon>
        <taxon>Magnoliopsida</taxon>
        <taxon>eudicotyledons</taxon>
        <taxon>Gunneridae</taxon>
        <taxon>Pentapetalae</taxon>
        <taxon>Saxifragales</taxon>
        <taxon>Crassulaceae</taxon>
        <taxon>Kalanchoe</taxon>
    </lineage>
</organism>
<dbReference type="SMART" id="SM00710">
    <property type="entry name" value="PbH1"/>
    <property type="match status" value="5"/>
</dbReference>
<keyword evidence="3" id="KW-0134">Cell wall</keyword>
<keyword evidence="5 9" id="KW-0378">Hydrolase</keyword>
<evidence type="ECO:0000256" key="1">
    <source>
        <dbReference type="ARBA" id="ARBA00004191"/>
    </source>
</evidence>
<dbReference type="EnsemblPlants" id="Kaladp0029s0045.1.v1.1">
    <property type="protein sequence ID" value="Kaladp0029s0045.1.v1.1"/>
    <property type="gene ID" value="Kaladp0029s0045.v1.1"/>
</dbReference>
<evidence type="ECO:0000313" key="11">
    <source>
        <dbReference type="Proteomes" id="UP000594263"/>
    </source>
</evidence>
<dbReference type="InterPro" id="IPR011050">
    <property type="entry name" value="Pectin_lyase_fold/virulence"/>
</dbReference>
<evidence type="ECO:0000256" key="4">
    <source>
        <dbReference type="ARBA" id="ARBA00022525"/>
    </source>
</evidence>
<dbReference type="InterPro" id="IPR012334">
    <property type="entry name" value="Pectin_lyas_fold"/>
</dbReference>
<dbReference type="GO" id="GO:0005975">
    <property type="term" value="P:carbohydrate metabolic process"/>
    <property type="evidence" value="ECO:0007669"/>
    <property type="project" value="InterPro"/>
</dbReference>
<dbReference type="Pfam" id="PF00295">
    <property type="entry name" value="Glyco_hydro_28"/>
    <property type="match status" value="1"/>
</dbReference>
<dbReference type="Proteomes" id="UP000594263">
    <property type="component" value="Unplaced"/>
</dbReference>
<evidence type="ECO:0000256" key="5">
    <source>
        <dbReference type="ARBA" id="ARBA00022801"/>
    </source>
</evidence>
<dbReference type="OMA" id="HYIDKGH"/>
<evidence type="ECO:0000313" key="10">
    <source>
        <dbReference type="EnsemblPlants" id="Kaladp0029s0045.1.v1.1"/>
    </source>
</evidence>
<dbReference type="InterPro" id="IPR000743">
    <property type="entry name" value="Glyco_hydro_28"/>
</dbReference>
<dbReference type="PANTHER" id="PTHR31375">
    <property type="match status" value="1"/>
</dbReference>
<evidence type="ECO:0008006" key="12">
    <source>
        <dbReference type="Google" id="ProtNLM"/>
    </source>
</evidence>
<name>A0A7N0TAK4_KALFE</name>
<evidence type="ECO:0000256" key="8">
    <source>
        <dbReference type="PROSITE-ProRule" id="PRU10052"/>
    </source>
</evidence>
<dbReference type="InterPro" id="IPR006626">
    <property type="entry name" value="PbH1"/>
</dbReference>